<sequence length="148" mass="16905">MVFKLVATVLMSASLIVHEPTLFQVFDVKQGKVVQQRPLTSELEKSILSLLDNSPTLYGGLAMNPESGIVLHIVWDEPIQLASALYPEPIKEIYLFLEPGTQPKALIFLKDKAKYRVVVLQGNSDQFMWQNKLYFLHRTSVFLNRKIM</sequence>
<dbReference type="Proteomes" id="UP001596113">
    <property type="component" value="Unassembled WGS sequence"/>
</dbReference>
<reference evidence="2" key="1">
    <citation type="journal article" date="2019" name="Int. J. Syst. Evol. Microbiol.">
        <title>The Global Catalogue of Microorganisms (GCM) 10K type strain sequencing project: providing services to taxonomists for standard genome sequencing and annotation.</title>
        <authorList>
            <consortium name="The Broad Institute Genomics Platform"/>
            <consortium name="The Broad Institute Genome Sequencing Center for Infectious Disease"/>
            <person name="Wu L."/>
            <person name="Ma J."/>
        </authorList>
    </citation>
    <scope>NUCLEOTIDE SEQUENCE [LARGE SCALE GENOMIC DNA]</scope>
    <source>
        <strain evidence="2">CGMCC 1.18575</strain>
    </source>
</reference>
<gene>
    <name evidence="1" type="ORF">ACFPOF_24150</name>
</gene>
<organism evidence="1 2">
    <name type="scientific">Cohnella soli</name>
    <dbReference type="NCBI Taxonomy" id="425005"/>
    <lineage>
        <taxon>Bacteria</taxon>
        <taxon>Bacillati</taxon>
        <taxon>Bacillota</taxon>
        <taxon>Bacilli</taxon>
        <taxon>Bacillales</taxon>
        <taxon>Paenibacillaceae</taxon>
        <taxon>Cohnella</taxon>
    </lineage>
</organism>
<dbReference type="EMBL" id="JBHSMI010000052">
    <property type="protein sequence ID" value="MFC5405844.1"/>
    <property type="molecule type" value="Genomic_DNA"/>
</dbReference>
<accession>A0ABW0HZ35</accession>
<dbReference type="RefSeq" id="WP_378137497.1">
    <property type="nucleotide sequence ID" value="NZ_JBHSMI010000052.1"/>
</dbReference>
<protein>
    <submittedName>
        <fullName evidence="1">Uncharacterized protein</fullName>
    </submittedName>
</protein>
<proteinExistence type="predicted"/>
<keyword evidence="2" id="KW-1185">Reference proteome</keyword>
<evidence type="ECO:0000313" key="1">
    <source>
        <dbReference type="EMBL" id="MFC5405844.1"/>
    </source>
</evidence>
<name>A0ABW0HZ35_9BACL</name>
<comment type="caution">
    <text evidence="1">The sequence shown here is derived from an EMBL/GenBank/DDBJ whole genome shotgun (WGS) entry which is preliminary data.</text>
</comment>
<evidence type="ECO:0000313" key="2">
    <source>
        <dbReference type="Proteomes" id="UP001596113"/>
    </source>
</evidence>